<evidence type="ECO:0000256" key="7">
    <source>
        <dbReference type="HAMAP-Rule" id="MF_00599"/>
    </source>
</evidence>
<organism evidence="8 9">
    <name type="scientific">Thiorhodovibrio winogradskyi</name>
    <dbReference type="NCBI Taxonomy" id="77007"/>
    <lineage>
        <taxon>Bacteria</taxon>
        <taxon>Pseudomonadati</taxon>
        <taxon>Pseudomonadota</taxon>
        <taxon>Gammaproteobacteria</taxon>
        <taxon>Chromatiales</taxon>
        <taxon>Chromatiaceae</taxon>
        <taxon>Thiorhodovibrio</taxon>
    </lineage>
</organism>
<comment type="similarity">
    <text evidence="7">Belongs to the FtsB family.</text>
</comment>
<comment type="function">
    <text evidence="7">Essential cell division protein. May link together the upstream cell division proteins, which are predominantly cytoplasmic, with the downstream cell division proteins, which are predominantly periplasmic.</text>
</comment>
<dbReference type="HAMAP" id="MF_00599">
    <property type="entry name" value="FtsB"/>
    <property type="match status" value="1"/>
</dbReference>
<gene>
    <name evidence="7 8" type="primary">ftsB</name>
    <name evidence="8" type="ORF">Thiowin_01248</name>
</gene>
<comment type="subunit">
    <text evidence="7">Part of a complex composed of FtsB, FtsL and FtsQ.</text>
</comment>
<keyword evidence="4 7" id="KW-1133">Transmembrane helix</keyword>
<evidence type="ECO:0000256" key="5">
    <source>
        <dbReference type="ARBA" id="ARBA00023136"/>
    </source>
</evidence>
<dbReference type="Proteomes" id="UP001432180">
    <property type="component" value="Chromosome"/>
</dbReference>
<proteinExistence type="inferred from homology"/>
<comment type="subcellular location">
    <subcellularLocation>
        <location evidence="7">Cell inner membrane</location>
        <topology evidence="7">Single-pass type II membrane protein</topology>
    </subcellularLocation>
    <text evidence="7">Localizes to the division septum.</text>
</comment>
<dbReference type="NCBIfam" id="NF002058">
    <property type="entry name" value="PRK00888.1"/>
    <property type="match status" value="1"/>
</dbReference>
<keyword evidence="7" id="KW-0997">Cell inner membrane</keyword>
<keyword evidence="1 7" id="KW-1003">Cell membrane</keyword>
<feature type="coiled-coil region" evidence="7">
    <location>
        <begin position="46"/>
        <end position="73"/>
    </location>
</feature>
<feature type="topological domain" description="Cytoplasmic" evidence="7">
    <location>
        <begin position="1"/>
        <end position="6"/>
    </location>
</feature>
<protein>
    <recommendedName>
        <fullName evidence="7">Cell division protein FtsB</fullName>
    </recommendedName>
</protein>
<keyword evidence="7" id="KW-0175">Coiled coil</keyword>
<keyword evidence="9" id="KW-1185">Reference proteome</keyword>
<keyword evidence="6 7" id="KW-0131">Cell cycle</keyword>
<sequence>MTAMRWLVLVLLALLGLLQYRLWVGEGSLAQLHTLKVQTGEQQLELDRLRARNQALIAEVDSLKTGLAAIEERARFDLGMIQDGELFLQVIEKSATERAGAHSQSVPELNREP</sequence>
<dbReference type="Pfam" id="PF04977">
    <property type="entry name" value="DivIC"/>
    <property type="match status" value="1"/>
</dbReference>
<evidence type="ECO:0000313" key="8">
    <source>
        <dbReference type="EMBL" id="WPL16295.1"/>
    </source>
</evidence>
<dbReference type="PANTHER" id="PTHR37485">
    <property type="entry name" value="CELL DIVISION PROTEIN FTSB"/>
    <property type="match status" value="1"/>
</dbReference>
<evidence type="ECO:0000256" key="2">
    <source>
        <dbReference type="ARBA" id="ARBA00022618"/>
    </source>
</evidence>
<dbReference type="InterPro" id="IPR023081">
    <property type="entry name" value="Cell_div_FtsB"/>
</dbReference>
<evidence type="ECO:0000256" key="6">
    <source>
        <dbReference type="ARBA" id="ARBA00023306"/>
    </source>
</evidence>
<name>A0ABZ0S5H8_9GAMM</name>
<dbReference type="GO" id="GO:0051301">
    <property type="term" value="P:cell division"/>
    <property type="evidence" value="ECO:0007669"/>
    <property type="project" value="UniProtKB-KW"/>
</dbReference>
<keyword evidence="3 7" id="KW-0812">Transmembrane</keyword>
<dbReference type="RefSeq" id="WP_328986840.1">
    <property type="nucleotide sequence ID" value="NZ_CP121472.1"/>
</dbReference>
<dbReference type="PANTHER" id="PTHR37485:SF1">
    <property type="entry name" value="CELL DIVISION PROTEIN FTSB"/>
    <property type="match status" value="1"/>
</dbReference>
<keyword evidence="2 7" id="KW-0132">Cell division</keyword>
<dbReference type="EMBL" id="CP121472">
    <property type="protein sequence ID" value="WPL16295.1"/>
    <property type="molecule type" value="Genomic_DNA"/>
</dbReference>
<evidence type="ECO:0000313" key="9">
    <source>
        <dbReference type="Proteomes" id="UP001432180"/>
    </source>
</evidence>
<accession>A0ABZ0S5H8</accession>
<evidence type="ECO:0000256" key="3">
    <source>
        <dbReference type="ARBA" id="ARBA00022692"/>
    </source>
</evidence>
<keyword evidence="5 7" id="KW-0472">Membrane</keyword>
<evidence type="ECO:0000256" key="1">
    <source>
        <dbReference type="ARBA" id="ARBA00022475"/>
    </source>
</evidence>
<feature type="topological domain" description="Periplasmic" evidence="7">
    <location>
        <begin position="25"/>
        <end position="113"/>
    </location>
</feature>
<evidence type="ECO:0000256" key="4">
    <source>
        <dbReference type="ARBA" id="ARBA00022989"/>
    </source>
</evidence>
<dbReference type="InterPro" id="IPR007060">
    <property type="entry name" value="FtsL/DivIC"/>
</dbReference>
<reference evidence="8 9" key="1">
    <citation type="journal article" date="2023" name="Microorganisms">
        <title>Thiorhodovibrio frisius and Trv. litoralis spp. nov., Two Novel Members from a Clade of Fastidious Purple Sulfur Bacteria That Exhibit Unique Red-Shifted Light-Harvesting Capabilities.</title>
        <authorList>
            <person name="Methner A."/>
            <person name="Kuzyk S.B."/>
            <person name="Petersen J."/>
            <person name="Bauer S."/>
            <person name="Brinkmann H."/>
            <person name="Sichau K."/>
            <person name="Wanner G."/>
            <person name="Wolf J."/>
            <person name="Neumann-Schaal M."/>
            <person name="Henke P."/>
            <person name="Tank M."/>
            <person name="Sproer C."/>
            <person name="Bunk B."/>
            <person name="Overmann J."/>
        </authorList>
    </citation>
    <scope>NUCLEOTIDE SEQUENCE [LARGE SCALE GENOMIC DNA]</scope>
    <source>
        <strain evidence="8 9">DSM 6702</strain>
    </source>
</reference>